<evidence type="ECO:0000259" key="6">
    <source>
        <dbReference type="Pfam" id="PF21981"/>
    </source>
</evidence>
<dbReference type="GO" id="GO:0006282">
    <property type="term" value="P:regulation of DNA repair"/>
    <property type="evidence" value="ECO:0007669"/>
    <property type="project" value="UniProtKB-UniRule"/>
</dbReference>
<evidence type="ECO:0000256" key="3">
    <source>
        <dbReference type="ARBA" id="ARBA00018111"/>
    </source>
</evidence>
<evidence type="ECO:0000256" key="4">
    <source>
        <dbReference type="ARBA" id="ARBA00022490"/>
    </source>
</evidence>
<dbReference type="InterPro" id="IPR036388">
    <property type="entry name" value="WH-like_DNA-bd_sf"/>
</dbReference>
<evidence type="ECO:0000256" key="2">
    <source>
        <dbReference type="ARBA" id="ARBA00009695"/>
    </source>
</evidence>
<dbReference type="PANTHER" id="PTHR33602">
    <property type="entry name" value="REGULATORY PROTEIN RECX FAMILY PROTEIN"/>
    <property type="match status" value="1"/>
</dbReference>
<evidence type="ECO:0000313" key="8">
    <source>
        <dbReference type="EMBL" id="SDE04634.1"/>
    </source>
</evidence>
<feature type="domain" description="RecX third three-helical" evidence="6">
    <location>
        <begin position="108"/>
        <end position="151"/>
    </location>
</feature>
<dbReference type="InterPro" id="IPR053925">
    <property type="entry name" value="RecX_HTH_3rd"/>
</dbReference>
<evidence type="ECO:0000259" key="7">
    <source>
        <dbReference type="Pfam" id="PF21982"/>
    </source>
</evidence>
<dbReference type="HAMAP" id="MF_01114">
    <property type="entry name" value="RecX"/>
    <property type="match status" value="1"/>
</dbReference>
<name>A0A1G6ZPC8_9BACT</name>
<keyword evidence="9" id="KW-1185">Reference proteome</keyword>
<dbReference type="OrthoDB" id="9813859at2"/>
<comment type="subcellular location">
    <subcellularLocation>
        <location evidence="1 5">Cytoplasm</location>
    </subcellularLocation>
</comment>
<gene>
    <name evidence="5" type="primary">recX</name>
    <name evidence="8" type="ORF">SAMN05661003_10374</name>
</gene>
<dbReference type="EMBL" id="FNAQ01000003">
    <property type="protein sequence ID" value="SDE04634.1"/>
    <property type="molecule type" value="Genomic_DNA"/>
</dbReference>
<dbReference type="PANTHER" id="PTHR33602:SF1">
    <property type="entry name" value="REGULATORY PROTEIN RECX FAMILY PROTEIN"/>
    <property type="match status" value="1"/>
</dbReference>
<dbReference type="RefSeq" id="WP_092076615.1">
    <property type="nucleotide sequence ID" value="NZ_FNAQ01000003.1"/>
</dbReference>
<dbReference type="Proteomes" id="UP000243205">
    <property type="component" value="Unassembled WGS sequence"/>
</dbReference>
<protein>
    <recommendedName>
        <fullName evidence="3 5">Regulatory protein RecX</fullName>
    </recommendedName>
</protein>
<evidence type="ECO:0000256" key="5">
    <source>
        <dbReference type="HAMAP-Rule" id="MF_01114"/>
    </source>
</evidence>
<dbReference type="STRING" id="57664.SAMN05661003_10374"/>
<dbReference type="Pfam" id="PF21982">
    <property type="entry name" value="RecX_HTH1"/>
    <property type="match status" value="1"/>
</dbReference>
<organism evidence="8 9">
    <name type="scientific">Desulfuromonas thiophila</name>
    <dbReference type="NCBI Taxonomy" id="57664"/>
    <lineage>
        <taxon>Bacteria</taxon>
        <taxon>Pseudomonadati</taxon>
        <taxon>Thermodesulfobacteriota</taxon>
        <taxon>Desulfuromonadia</taxon>
        <taxon>Desulfuromonadales</taxon>
        <taxon>Desulfuromonadaceae</taxon>
        <taxon>Desulfuromonas</taxon>
    </lineage>
</organism>
<dbReference type="AlphaFoldDB" id="A0A1G6ZPC8"/>
<comment type="function">
    <text evidence="5">Modulates RecA activity.</text>
</comment>
<sequence>MSRPAAPDAYTLALRLLGRRGRSTADLAARLRSKGCVEQAIDSALQRCRELGYLDDARLAAERAGQLVRAGRAIGPALQLRLQREGFDSAVCHQATAAYADADLQRRQLAAVAERRFGDPARLSADARQQRRLIQYLQRRGFALSQIFDYLNERQINVYDDR</sequence>
<dbReference type="GO" id="GO:0005737">
    <property type="term" value="C:cytoplasm"/>
    <property type="evidence" value="ECO:0007669"/>
    <property type="project" value="UniProtKB-SubCell"/>
</dbReference>
<dbReference type="Pfam" id="PF21981">
    <property type="entry name" value="RecX_HTH3"/>
    <property type="match status" value="1"/>
</dbReference>
<evidence type="ECO:0000313" key="9">
    <source>
        <dbReference type="Proteomes" id="UP000243205"/>
    </source>
</evidence>
<feature type="domain" description="RecX first three-helical" evidence="7">
    <location>
        <begin position="9"/>
        <end position="48"/>
    </location>
</feature>
<accession>A0A1G6ZPC8</accession>
<evidence type="ECO:0000256" key="1">
    <source>
        <dbReference type="ARBA" id="ARBA00004496"/>
    </source>
</evidence>
<reference evidence="9" key="1">
    <citation type="submission" date="2016-10" db="EMBL/GenBank/DDBJ databases">
        <authorList>
            <person name="Varghese N."/>
            <person name="Submissions S."/>
        </authorList>
    </citation>
    <scope>NUCLEOTIDE SEQUENCE [LARGE SCALE GENOMIC DNA]</scope>
    <source>
        <strain evidence="9">DSM 8987</strain>
    </source>
</reference>
<dbReference type="InterPro" id="IPR003783">
    <property type="entry name" value="Regulatory_RecX"/>
</dbReference>
<comment type="similarity">
    <text evidence="2 5">Belongs to the RecX family.</text>
</comment>
<proteinExistence type="inferred from homology"/>
<keyword evidence="4 5" id="KW-0963">Cytoplasm</keyword>
<dbReference type="Gene3D" id="1.10.10.10">
    <property type="entry name" value="Winged helix-like DNA-binding domain superfamily/Winged helix DNA-binding domain"/>
    <property type="match status" value="2"/>
</dbReference>
<dbReference type="InterPro" id="IPR053926">
    <property type="entry name" value="RecX_HTH_1st"/>
</dbReference>